<dbReference type="AlphaFoldDB" id="A0AAV5L6E8"/>
<evidence type="ECO:0000313" key="1">
    <source>
        <dbReference type="EMBL" id="GKV32720.1"/>
    </source>
</evidence>
<reference evidence="1 2" key="1">
    <citation type="journal article" date="2021" name="Commun. Biol.">
        <title>The genome of Shorea leprosula (Dipterocarpaceae) highlights the ecological relevance of drought in aseasonal tropical rainforests.</title>
        <authorList>
            <person name="Ng K.K.S."/>
            <person name="Kobayashi M.J."/>
            <person name="Fawcett J.A."/>
            <person name="Hatakeyama M."/>
            <person name="Paape T."/>
            <person name="Ng C.H."/>
            <person name="Ang C.C."/>
            <person name="Tnah L.H."/>
            <person name="Lee C.T."/>
            <person name="Nishiyama T."/>
            <person name="Sese J."/>
            <person name="O'Brien M.J."/>
            <person name="Copetti D."/>
            <person name="Mohd Noor M.I."/>
            <person name="Ong R.C."/>
            <person name="Putra M."/>
            <person name="Sireger I.Z."/>
            <person name="Indrioko S."/>
            <person name="Kosugi Y."/>
            <person name="Izuno A."/>
            <person name="Isagi Y."/>
            <person name="Lee S.L."/>
            <person name="Shimizu K.K."/>
        </authorList>
    </citation>
    <scope>NUCLEOTIDE SEQUENCE [LARGE SCALE GENOMIC DNA]</scope>
    <source>
        <strain evidence="1">214</strain>
    </source>
</reference>
<accession>A0AAV5L6E8</accession>
<keyword evidence="2" id="KW-1185">Reference proteome</keyword>
<protein>
    <submittedName>
        <fullName evidence="1">Uncharacterized protein</fullName>
    </submittedName>
</protein>
<name>A0AAV5L6E8_9ROSI</name>
<sequence length="56" mass="6263">MDTTATNADGEEIEVIVPHWLGDIFRLDTTDKMLAALMLMVVRTRDRSEGTVGEKL</sequence>
<dbReference type="EMBL" id="BPVZ01000097">
    <property type="protein sequence ID" value="GKV32720.1"/>
    <property type="molecule type" value="Genomic_DNA"/>
</dbReference>
<organism evidence="1 2">
    <name type="scientific">Rubroshorea leprosula</name>
    <dbReference type="NCBI Taxonomy" id="152421"/>
    <lineage>
        <taxon>Eukaryota</taxon>
        <taxon>Viridiplantae</taxon>
        <taxon>Streptophyta</taxon>
        <taxon>Embryophyta</taxon>
        <taxon>Tracheophyta</taxon>
        <taxon>Spermatophyta</taxon>
        <taxon>Magnoliopsida</taxon>
        <taxon>eudicotyledons</taxon>
        <taxon>Gunneridae</taxon>
        <taxon>Pentapetalae</taxon>
        <taxon>rosids</taxon>
        <taxon>malvids</taxon>
        <taxon>Malvales</taxon>
        <taxon>Dipterocarpaceae</taxon>
        <taxon>Rubroshorea</taxon>
    </lineage>
</organism>
<proteinExistence type="predicted"/>
<evidence type="ECO:0000313" key="2">
    <source>
        <dbReference type="Proteomes" id="UP001054252"/>
    </source>
</evidence>
<gene>
    <name evidence="1" type="ORF">SLEP1_g41307</name>
</gene>
<dbReference type="Proteomes" id="UP001054252">
    <property type="component" value="Unassembled WGS sequence"/>
</dbReference>
<comment type="caution">
    <text evidence="1">The sequence shown here is derived from an EMBL/GenBank/DDBJ whole genome shotgun (WGS) entry which is preliminary data.</text>
</comment>